<keyword evidence="4" id="KW-1185">Reference proteome</keyword>
<dbReference type="Proteomes" id="UP000284842">
    <property type="component" value="Unassembled WGS sequence"/>
</dbReference>
<proteinExistence type="predicted"/>
<name>A0A409WIC4_9AGAR</name>
<feature type="coiled-coil region" evidence="1">
    <location>
        <begin position="119"/>
        <end position="146"/>
    </location>
</feature>
<evidence type="ECO:0000256" key="1">
    <source>
        <dbReference type="SAM" id="Coils"/>
    </source>
</evidence>
<comment type="caution">
    <text evidence="3">The sequence shown here is derived from an EMBL/GenBank/DDBJ whole genome shotgun (WGS) entry which is preliminary data.</text>
</comment>
<dbReference type="InParanoid" id="A0A409WIC4"/>
<evidence type="ECO:0000256" key="2">
    <source>
        <dbReference type="SAM" id="MobiDB-lite"/>
    </source>
</evidence>
<reference evidence="3 4" key="1">
    <citation type="journal article" date="2018" name="Evol. Lett.">
        <title>Horizontal gene cluster transfer increased hallucinogenic mushroom diversity.</title>
        <authorList>
            <person name="Reynolds H.T."/>
            <person name="Vijayakumar V."/>
            <person name="Gluck-Thaler E."/>
            <person name="Korotkin H.B."/>
            <person name="Matheny P.B."/>
            <person name="Slot J.C."/>
        </authorList>
    </citation>
    <scope>NUCLEOTIDE SEQUENCE [LARGE SCALE GENOMIC DNA]</scope>
    <source>
        <strain evidence="3 4">2629</strain>
    </source>
</reference>
<feature type="region of interest" description="Disordered" evidence="2">
    <location>
        <begin position="84"/>
        <end position="111"/>
    </location>
</feature>
<gene>
    <name evidence="3" type="ORF">CVT24_006404</name>
</gene>
<organism evidence="3 4">
    <name type="scientific">Panaeolus cyanescens</name>
    <dbReference type="NCBI Taxonomy" id="181874"/>
    <lineage>
        <taxon>Eukaryota</taxon>
        <taxon>Fungi</taxon>
        <taxon>Dikarya</taxon>
        <taxon>Basidiomycota</taxon>
        <taxon>Agaricomycotina</taxon>
        <taxon>Agaricomycetes</taxon>
        <taxon>Agaricomycetidae</taxon>
        <taxon>Agaricales</taxon>
        <taxon>Agaricineae</taxon>
        <taxon>Galeropsidaceae</taxon>
        <taxon>Panaeolus</taxon>
    </lineage>
</organism>
<accession>A0A409WIC4</accession>
<sequence length="175" mass="19556">MPAITFDAPFFTADLLFDHESPAEPRHVKMFVEEADTESDSDNEIKMYHCACGSQHPMNQNCVMAPSQTEGDAACEQIVPSSVHEEDFNDNSMEVEPPAAEQTSSSANDHLVSRRTVTKHAKAKQIQKWEKNISKAKEAQKVSKKRKVFLNLNGTGKDLNIRLTGDEGIQFYISI</sequence>
<protein>
    <submittedName>
        <fullName evidence="3">Uncharacterized protein</fullName>
    </submittedName>
</protein>
<dbReference type="AlphaFoldDB" id="A0A409WIC4"/>
<dbReference type="EMBL" id="NHTK01005472">
    <property type="protein sequence ID" value="PPQ78200.1"/>
    <property type="molecule type" value="Genomic_DNA"/>
</dbReference>
<keyword evidence="1" id="KW-0175">Coiled coil</keyword>
<evidence type="ECO:0000313" key="3">
    <source>
        <dbReference type="EMBL" id="PPQ78200.1"/>
    </source>
</evidence>
<evidence type="ECO:0000313" key="4">
    <source>
        <dbReference type="Proteomes" id="UP000284842"/>
    </source>
</evidence>